<evidence type="ECO:0000256" key="7">
    <source>
        <dbReference type="ARBA" id="ARBA00023303"/>
    </source>
</evidence>
<dbReference type="GO" id="GO:0030322">
    <property type="term" value="P:stabilization of membrane potential"/>
    <property type="evidence" value="ECO:0007669"/>
    <property type="project" value="TreeGrafter"/>
</dbReference>
<feature type="domain" description="Potassium channel" evidence="11">
    <location>
        <begin position="102"/>
        <end position="159"/>
    </location>
</feature>
<keyword evidence="4 10" id="KW-1133">Transmembrane helix</keyword>
<keyword evidence="5 8" id="KW-0406">Ion transport</keyword>
<evidence type="ECO:0000313" key="13">
    <source>
        <dbReference type="Proteomes" id="UP000095284"/>
    </source>
</evidence>
<comment type="subcellular location">
    <subcellularLocation>
        <location evidence="1">Membrane</location>
        <topology evidence="1">Multi-pass membrane protein</topology>
    </subcellularLocation>
</comment>
<name>A0A1I7SF84_BURXY</name>
<feature type="transmembrane region" description="Helical" evidence="10">
    <location>
        <begin position="20"/>
        <end position="40"/>
    </location>
</feature>
<evidence type="ECO:0000256" key="8">
    <source>
        <dbReference type="RuleBase" id="RU003857"/>
    </source>
</evidence>
<dbReference type="Gene3D" id="1.10.287.70">
    <property type="match status" value="1"/>
</dbReference>
<dbReference type="GO" id="GO:0015271">
    <property type="term" value="F:outward rectifier potassium channel activity"/>
    <property type="evidence" value="ECO:0007669"/>
    <property type="project" value="TreeGrafter"/>
</dbReference>
<keyword evidence="2 8" id="KW-0813">Transport</keyword>
<proteinExistence type="inferred from homology"/>
<feature type="transmembrane region" description="Helical" evidence="10">
    <location>
        <begin position="107"/>
        <end position="126"/>
    </location>
</feature>
<dbReference type="Proteomes" id="UP000095284">
    <property type="component" value="Unplaced"/>
</dbReference>
<feature type="transmembrane region" description="Helical" evidence="10">
    <location>
        <begin position="207"/>
        <end position="228"/>
    </location>
</feature>
<evidence type="ECO:0000313" key="12">
    <source>
        <dbReference type="EMBL" id="CAD5234593.1"/>
    </source>
</evidence>
<evidence type="ECO:0000256" key="3">
    <source>
        <dbReference type="ARBA" id="ARBA00022692"/>
    </source>
</evidence>
<dbReference type="EMBL" id="CAJFDI010000006">
    <property type="protein sequence ID" value="CAD5234593.1"/>
    <property type="molecule type" value="Genomic_DNA"/>
</dbReference>
<evidence type="ECO:0000313" key="14">
    <source>
        <dbReference type="Proteomes" id="UP000659654"/>
    </source>
</evidence>
<dbReference type="OrthoDB" id="297496at2759"/>
<keyword evidence="6 10" id="KW-0472">Membrane</keyword>
<dbReference type="PANTHER" id="PTHR11003:SF345">
    <property type="entry name" value="TWIK FAMILY OF POTASSIUM CHANNELS PROTEIN 18"/>
    <property type="match status" value="1"/>
</dbReference>
<gene>
    <name evidence="12" type="ORF">BXYJ_LOCUS14684</name>
</gene>
<dbReference type="InterPro" id="IPR013099">
    <property type="entry name" value="K_chnl_dom"/>
</dbReference>
<evidence type="ECO:0000256" key="2">
    <source>
        <dbReference type="ARBA" id="ARBA00022448"/>
    </source>
</evidence>
<evidence type="ECO:0000256" key="1">
    <source>
        <dbReference type="ARBA" id="ARBA00004141"/>
    </source>
</evidence>
<evidence type="ECO:0000256" key="4">
    <source>
        <dbReference type="ARBA" id="ARBA00022989"/>
    </source>
</evidence>
<dbReference type="PANTHER" id="PTHR11003">
    <property type="entry name" value="POTASSIUM CHANNEL, SUBFAMILY K"/>
    <property type="match status" value="1"/>
</dbReference>
<dbReference type="GO" id="GO:0022841">
    <property type="term" value="F:potassium ion leak channel activity"/>
    <property type="evidence" value="ECO:0007669"/>
    <property type="project" value="TreeGrafter"/>
</dbReference>
<dbReference type="Proteomes" id="UP000659654">
    <property type="component" value="Unassembled WGS sequence"/>
</dbReference>
<feature type="domain" description="Potassium channel" evidence="11">
    <location>
        <begin position="215"/>
        <end position="288"/>
    </location>
</feature>
<organism evidence="13 15">
    <name type="scientific">Bursaphelenchus xylophilus</name>
    <name type="common">Pinewood nematode worm</name>
    <name type="synonym">Aphelenchoides xylophilus</name>
    <dbReference type="NCBI Taxonomy" id="6326"/>
    <lineage>
        <taxon>Eukaryota</taxon>
        <taxon>Metazoa</taxon>
        <taxon>Ecdysozoa</taxon>
        <taxon>Nematoda</taxon>
        <taxon>Chromadorea</taxon>
        <taxon>Rhabditida</taxon>
        <taxon>Tylenchina</taxon>
        <taxon>Tylenchomorpha</taxon>
        <taxon>Aphelenchoidea</taxon>
        <taxon>Aphelenchoididae</taxon>
        <taxon>Bursaphelenchus</taxon>
    </lineage>
</organism>
<reference evidence="15" key="1">
    <citation type="submission" date="2016-11" db="UniProtKB">
        <authorList>
            <consortium name="WormBaseParasite"/>
        </authorList>
    </citation>
    <scope>IDENTIFICATION</scope>
</reference>
<reference evidence="12" key="2">
    <citation type="submission" date="2020-09" db="EMBL/GenBank/DDBJ databases">
        <authorList>
            <person name="Kikuchi T."/>
        </authorList>
    </citation>
    <scope>NUCLEOTIDE SEQUENCE</scope>
    <source>
        <strain evidence="12">Ka4C1</strain>
    </source>
</reference>
<dbReference type="PRINTS" id="PR01333">
    <property type="entry name" value="2POREKCHANEL"/>
</dbReference>
<evidence type="ECO:0000259" key="11">
    <source>
        <dbReference type="Pfam" id="PF07885"/>
    </source>
</evidence>
<keyword evidence="3 8" id="KW-0812">Transmembrane</keyword>
<dbReference type="GO" id="GO:0005886">
    <property type="term" value="C:plasma membrane"/>
    <property type="evidence" value="ECO:0007669"/>
    <property type="project" value="TreeGrafter"/>
</dbReference>
<feature type="region of interest" description="Disordered" evidence="9">
    <location>
        <begin position="315"/>
        <end position="348"/>
    </location>
</feature>
<dbReference type="EMBL" id="CAJFCV020000006">
    <property type="protein sequence ID" value="CAG9130475.1"/>
    <property type="molecule type" value="Genomic_DNA"/>
</dbReference>
<accession>A0A1I7SF84</accession>
<feature type="transmembrane region" description="Helical" evidence="10">
    <location>
        <begin position="138"/>
        <end position="160"/>
    </location>
</feature>
<dbReference type="WBParaSite" id="BXY_1169600.1">
    <property type="protein sequence ID" value="BXY_1169600.1"/>
    <property type="gene ID" value="BXY_1169600"/>
</dbReference>
<dbReference type="InterPro" id="IPR003280">
    <property type="entry name" value="2pore_dom_K_chnl"/>
</dbReference>
<sequence>MIAQHIANLMGNLKQGVRSVLPVVILLVFTIVGAFMFLSVEGPNEKYQLEQLKKEREKLLEDTAFRLNTIKNMNPIQAYNHTIDTLVTYRNKLGVGEVHLNETKWNIWGSIYYAMTIYTTIGYGNITPATTTGRVLTIIYAFIGIPLALISLIALGSLFAKVCMVLWNFLIRTFGCVSKDLEKKMKKLGPDDTKSETDDDQEELLNFPVTFLILLTILWIFFCAYIFLLWEDTWDYGTSLYFVLISFTTIGFGDVIVSKSKYIIPVGCLILIGLALVSTVLTIIQKQIEAVATNMKDSIDKEYLAALEQASEQLDAEDEAMSNGGDAEKGDKKGKKKKNKKKDRSLDEVVKRMPLKNRLLYHVMGDNNRKQLANHAKQRSRITVTSVQTDPWLMEGKSSNIENLNY</sequence>
<dbReference type="SMR" id="A0A1I7SF84"/>
<comment type="similarity">
    <text evidence="8">Belongs to the two pore domain potassium channel (TC 1.A.1.8) family.</text>
</comment>
<evidence type="ECO:0000256" key="5">
    <source>
        <dbReference type="ARBA" id="ARBA00023065"/>
    </source>
</evidence>
<dbReference type="AlphaFoldDB" id="A0A1I7SF84"/>
<evidence type="ECO:0000256" key="10">
    <source>
        <dbReference type="SAM" id="Phobius"/>
    </source>
</evidence>
<keyword evidence="7 8" id="KW-0407">Ion channel</keyword>
<dbReference type="SUPFAM" id="SSF81324">
    <property type="entry name" value="Voltage-gated potassium channels"/>
    <property type="match status" value="2"/>
</dbReference>
<dbReference type="Pfam" id="PF07885">
    <property type="entry name" value="Ion_trans_2"/>
    <property type="match status" value="2"/>
</dbReference>
<feature type="transmembrane region" description="Helical" evidence="10">
    <location>
        <begin position="263"/>
        <end position="284"/>
    </location>
</feature>
<evidence type="ECO:0000313" key="15">
    <source>
        <dbReference type="WBParaSite" id="BXY_1169600.1"/>
    </source>
</evidence>
<keyword evidence="14" id="KW-1185">Reference proteome</keyword>
<feature type="compositionally biased region" description="Basic residues" evidence="9">
    <location>
        <begin position="332"/>
        <end position="343"/>
    </location>
</feature>
<dbReference type="eggNOG" id="KOG1418">
    <property type="taxonomic scope" value="Eukaryota"/>
</dbReference>
<protein>
    <submittedName>
        <fullName evidence="12">(pine wood nematode) hypothetical protein</fullName>
    </submittedName>
</protein>
<evidence type="ECO:0000256" key="9">
    <source>
        <dbReference type="SAM" id="MobiDB-lite"/>
    </source>
</evidence>
<evidence type="ECO:0000256" key="6">
    <source>
        <dbReference type="ARBA" id="ARBA00023136"/>
    </source>
</evidence>
<feature type="transmembrane region" description="Helical" evidence="10">
    <location>
        <begin position="240"/>
        <end position="257"/>
    </location>
</feature>
<dbReference type="Proteomes" id="UP000582659">
    <property type="component" value="Unassembled WGS sequence"/>
</dbReference>